<evidence type="ECO:0000313" key="2">
    <source>
        <dbReference type="Proteomes" id="UP000494322"/>
    </source>
</evidence>
<protein>
    <submittedName>
        <fullName evidence="1">Uncharacterized protein</fullName>
    </submittedName>
</protein>
<dbReference type="AlphaFoldDB" id="A0A6J5JU14"/>
<name>A0A6J5JU14_9BURK</name>
<reference evidence="1 2" key="1">
    <citation type="submission" date="2020-04" db="EMBL/GenBank/DDBJ databases">
        <authorList>
            <person name="Depoorter E."/>
        </authorList>
    </citation>
    <scope>NUCLEOTIDE SEQUENCE [LARGE SCALE GENOMIC DNA]</scope>
    <source>
        <strain evidence="1 2">BCC0132</strain>
    </source>
</reference>
<sequence>MTTGDIDGRDAAERLRRPVFGERRALLRNQRVAALRHEQPQRARIRRVAGPVARLHRMHEEPVQPFAFVEQRMRDRILHRQSGRRAQHAAAQRVERLAAIAEDFQLCLQAAGRETRGVGLQCVGERVGQHVRFRKPERVERQPERRREVEQHEPFVFDQVRNPVARHDVQRAHVDAELHQRLRHFERDQPARAVAEHVDFAHAGAPQRIGIAPAERRVQVARRHLEIVLRVAHREAEHRAEPRERRHDRTIRMHGAEPFVDDHARHAVARCERNRAYVGTHAWRRCVDDRRRVSRARGSR</sequence>
<accession>A0A6J5JU14</accession>
<proteinExistence type="predicted"/>
<gene>
    <name evidence="1" type="ORF">BCO9919_07063</name>
</gene>
<dbReference type="EMBL" id="CABWIK020000085">
    <property type="protein sequence ID" value="CAB3975716.1"/>
    <property type="molecule type" value="Genomic_DNA"/>
</dbReference>
<organism evidence="1 2">
    <name type="scientific">Burkholderia cenocepacia</name>
    <dbReference type="NCBI Taxonomy" id="95486"/>
    <lineage>
        <taxon>Bacteria</taxon>
        <taxon>Pseudomonadati</taxon>
        <taxon>Pseudomonadota</taxon>
        <taxon>Betaproteobacteria</taxon>
        <taxon>Burkholderiales</taxon>
        <taxon>Burkholderiaceae</taxon>
        <taxon>Burkholderia</taxon>
        <taxon>Burkholderia cepacia complex</taxon>
    </lineage>
</organism>
<evidence type="ECO:0000313" key="1">
    <source>
        <dbReference type="EMBL" id="CAB3975716.1"/>
    </source>
</evidence>
<dbReference type="Proteomes" id="UP000494322">
    <property type="component" value="Unassembled WGS sequence"/>
</dbReference>